<proteinExistence type="predicted"/>
<accession>A0ABW0Z8V9</accession>
<evidence type="ECO:0000313" key="2">
    <source>
        <dbReference type="Proteomes" id="UP001596072"/>
    </source>
</evidence>
<sequence length="344" mass="39345">MPESSLSTPLVLITFNRPEVTRRTVEVIRQTRPARLFLLADGPRSTHPSDERLCAEVRDILTTEPWPGQVQTRFAERNLGLEANVELGLDWVFSQVDRAIVLEDDCVPEPTFFDFCTELLDRYAEERRVWQIAGDSKSVPRRMFDGDSYGFSSWASVWGWATWADRWHAHRATFPRDHAGAEDRVGQQPRTAAAVRPAPMLPHPDSLATEAALRHFTEVAQEENGDLRGWDHHWWVTIMAERGVAATPAYNLVQNDGYGPDATHTTAAKDPVPSEPMPFPLVHPERVELNRAVSAELELDLLRTDGRLSRWARRLIRPLWLRAAIRSVITFRPVWWVVRRLVAR</sequence>
<dbReference type="Gene3D" id="3.90.550.10">
    <property type="entry name" value="Spore Coat Polysaccharide Biosynthesis Protein SpsA, Chain A"/>
    <property type="match status" value="1"/>
</dbReference>
<name>A0ABW0Z8V9_9ACTN</name>
<dbReference type="Proteomes" id="UP001596072">
    <property type="component" value="Unassembled WGS sequence"/>
</dbReference>
<comment type="caution">
    <text evidence="1">The sequence shown here is derived from an EMBL/GenBank/DDBJ whole genome shotgun (WGS) entry which is preliminary data.</text>
</comment>
<reference evidence="2" key="1">
    <citation type="journal article" date="2019" name="Int. J. Syst. Evol. Microbiol.">
        <title>The Global Catalogue of Microorganisms (GCM) 10K type strain sequencing project: providing services to taxonomists for standard genome sequencing and annotation.</title>
        <authorList>
            <consortium name="The Broad Institute Genomics Platform"/>
            <consortium name="The Broad Institute Genome Sequencing Center for Infectious Disease"/>
            <person name="Wu L."/>
            <person name="Ma J."/>
        </authorList>
    </citation>
    <scope>NUCLEOTIDE SEQUENCE [LARGE SCALE GENOMIC DNA]</scope>
    <source>
        <strain evidence="2">YIM 94188</strain>
    </source>
</reference>
<dbReference type="EMBL" id="JBHSNS010000001">
    <property type="protein sequence ID" value="MFC5727424.1"/>
    <property type="molecule type" value="Genomic_DNA"/>
</dbReference>
<protein>
    <recommendedName>
        <fullName evidence="3">Glycosyltransferase family 2 protein</fullName>
    </recommendedName>
</protein>
<evidence type="ECO:0000313" key="1">
    <source>
        <dbReference type="EMBL" id="MFC5727424.1"/>
    </source>
</evidence>
<dbReference type="InterPro" id="IPR029044">
    <property type="entry name" value="Nucleotide-diphossugar_trans"/>
</dbReference>
<dbReference type="RefSeq" id="WP_136433429.1">
    <property type="nucleotide sequence ID" value="NZ_JBHSNS010000001.1"/>
</dbReference>
<organism evidence="1 2">
    <name type="scientific">Nocardioides vastitatis</name>
    <dbReference type="NCBI Taxonomy" id="2568655"/>
    <lineage>
        <taxon>Bacteria</taxon>
        <taxon>Bacillati</taxon>
        <taxon>Actinomycetota</taxon>
        <taxon>Actinomycetes</taxon>
        <taxon>Propionibacteriales</taxon>
        <taxon>Nocardioidaceae</taxon>
        <taxon>Nocardioides</taxon>
    </lineage>
</organism>
<dbReference type="SUPFAM" id="SSF53448">
    <property type="entry name" value="Nucleotide-diphospho-sugar transferases"/>
    <property type="match status" value="1"/>
</dbReference>
<evidence type="ECO:0008006" key="3">
    <source>
        <dbReference type="Google" id="ProtNLM"/>
    </source>
</evidence>
<gene>
    <name evidence="1" type="ORF">ACFPQB_00745</name>
</gene>
<keyword evidence="2" id="KW-1185">Reference proteome</keyword>